<gene>
    <name evidence="1" type="ORF">PFMG_04880</name>
</gene>
<organism evidence="1 2">
    <name type="scientific">Plasmodium falciparum IGH-CR14</name>
    <dbReference type="NCBI Taxonomy" id="580059"/>
    <lineage>
        <taxon>Eukaryota</taxon>
        <taxon>Sar</taxon>
        <taxon>Alveolata</taxon>
        <taxon>Apicomplexa</taxon>
        <taxon>Aconoidasida</taxon>
        <taxon>Haemosporida</taxon>
        <taxon>Plasmodiidae</taxon>
        <taxon>Plasmodium</taxon>
        <taxon>Plasmodium (Laverania)</taxon>
    </lineage>
</organism>
<sequence>MIEEENNTVHMGLNTKLDELERLVKNLPNEFNEKLSKCNNNLTSTFSQEFYEEKKRAITDILNKEKKKAYDDIENIKNYVLKNINIINEKNEGIRKQTDILNNERKQNLTCIIDLENKIENIKRIIINKI</sequence>
<evidence type="ECO:0000313" key="1">
    <source>
        <dbReference type="EMBL" id="KNG78715.1"/>
    </source>
</evidence>
<dbReference type="Proteomes" id="UP000054562">
    <property type="component" value="Unassembled WGS sequence"/>
</dbReference>
<dbReference type="OrthoDB" id="377126at2759"/>
<reference evidence="2" key="1">
    <citation type="submission" date="2015-07" db="EMBL/GenBank/DDBJ databases">
        <title>Annotation of Plasmodium falciparum IGH-CR14.</title>
        <authorList>
            <consortium name="The Broad Institute Genome Sequencing Platform"/>
            <person name="Volkman S.K."/>
            <person name="Neafsey D.E."/>
            <person name="Dash A.P."/>
            <person name="Chitnis C.E."/>
            <person name="Hartl D.L."/>
            <person name="Young S.K."/>
            <person name="Zeng Q."/>
            <person name="Koehrsen M."/>
            <person name="Alvarado L."/>
            <person name="Berlin A."/>
            <person name="Borenstein D."/>
            <person name="Chapman S.B."/>
            <person name="Chen Z."/>
            <person name="Engels R."/>
            <person name="Freedman E."/>
            <person name="Gellesch M."/>
            <person name="Goldberg J."/>
            <person name="Griggs A."/>
            <person name="Gujja S."/>
            <person name="Heilman E.R."/>
            <person name="Heiman D.I."/>
            <person name="Howarth C."/>
            <person name="Jen D."/>
            <person name="Larson L."/>
            <person name="Mehta T."/>
            <person name="Neiman D."/>
            <person name="Park D."/>
            <person name="Pearson M."/>
            <person name="Roberts A."/>
            <person name="Saif S."/>
            <person name="Shea T."/>
            <person name="Shenoy N."/>
            <person name="Sisk P."/>
            <person name="Stolte C."/>
            <person name="Sykes S."/>
            <person name="Walk T."/>
            <person name="White J."/>
            <person name="Yandava C."/>
            <person name="Haas B."/>
            <person name="Henn M.R."/>
            <person name="Nusbaum C."/>
            <person name="Birren B."/>
        </authorList>
    </citation>
    <scope>NUCLEOTIDE SEQUENCE [LARGE SCALE GENOMIC DNA]</scope>
    <source>
        <strain evidence="2">IGH-CR14</strain>
    </source>
</reference>
<dbReference type="AlphaFoldDB" id="A0A0L1IHI3"/>
<name>A0A0L1IHI3_PLAFA</name>
<dbReference type="EMBL" id="GG665684">
    <property type="protein sequence ID" value="KNG78715.1"/>
    <property type="molecule type" value="Genomic_DNA"/>
</dbReference>
<proteinExistence type="predicted"/>
<evidence type="ECO:0000313" key="2">
    <source>
        <dbReference type="Proteomes" id="UP000054562"/>
    </source>
</evidence>
<reference evidence="2" key="2">
    <citation type="submission" date="2015-07" db="EMBL/GenBank/DDBJ databases">
        <title>The genome sequence of Plasmodium falciparum IGH-CR14.</title>
        <authorList>
            <consortium name="The Broad Institute Genome Sequencing Platform"/>
            <person name="Volkman S.K."/>
            <person name="Neafsey D.E."/>
            <person name="Dash A.P."/>
            <person name="Chitnis C.E."/>
            <person name="Hartl D.L."/>
            <person name="Young S.K."/>
            <person name="Kodira C.D."/>
            <person name="Zeng Q."/>
            <person name="Koehrsen M."/>
            <person name="Godfrey P."/>
            <person name="Alvarado L."/>
            <person name="Berlin A."/>
            <person name="Borenstein D."/>
            <person name="Chen Z."/>
            <person name="Engels R."/>
            <person name="Freedman E."/>
            <person name="Gellesch M."/>
            <person name="Goldberg J."/>
            <person name="Griggs A."/>
            <person name="Gujja S."/>
            <person name="Heiman D."/>
            <person name="Hepburn T."/>
            <person name="Howarth C."/>
            <person name="Jen D."/>
            <person name="Larson L."/>
            <person name="Lewis B."/>
            <person name="Mehta T."/>
            <person name="Park D."/>
            <person name="Pearson M."/>
            <person name="Roberts A."/>
            <person name="Saif S."/>
            <person name="Shea T."/>
            <person name="Shenoy N."/>
            <person name="Sisk P."/>
            <person name="Stolte C."/>
            <person name="Sykes S."/>
            <person name="Walk T."/>
            <person name="White J."/>
            <person name="Yandava C."/>
            <person name="Wirth D.F."/>
            <person name="Nusbaum C."/>
            <person name="Birren B."/>
        </authorList>
    </citation>
    <scope>NUCLEOTIDE SEQUENCE [LARGE SCALE GENOMIC DNA]</scope>
    <source>
        <strain evidence="2">IGH-CR14</strain>
    </source>
</reference>
<accession>A0A0L1IHI3</accession>
<protein>
    <submittedName>
        <fullName evidence="1">Uncharacterized protein</fullName>
    </submittedName>
</protein>